<keyword evidence="5 7" id="KW-0472">Membrane</keyword>
<evidence type="ECO:0000256" key="7">
    <source>
        <dbReference type="SAM" id="Phobius"/>
    </source>
</evidence>
<sequence>MRASTQLFAALVAVQSAGPSAHLLRLSTARPMASVAGRHRPALASAISSTSHSRRASRGFATSSMRSQASDAAAGSTSAALAAASTTTTTTATALAEATPSDALASTSQFGFSFLEPWAPTLHSLADTLHITGPYAHAISIFALAFAVRTVFTLPMTLWQRRRTQRMTELVVPEWTAYKASAPTVVRARCRRAGKSYEEFQKELQADLKAKIRDLLRQHRCSPVPSFLAPLAVHLPVFLMLSALIRQSAMLPGSPFAAEVLPWWSPSPEMAAQFKASASILADRGMEPELIAKLQGTQGGPTLADRDNTMIGPVSLGMLTMTNVELTSWSRRAMAKLTALGDSTKAEAKPPGPASDAAARGQPTSSGVSSSSSEDEEPRRTRILTNAFRVLAIASIPIASQAPGALIIYWLSSGTYTLVQNSIFALVDRRREAGKLAAAKPRAAR</sequence>
<dbReference type="HOGENOM" id="CLU_578875_0_0_1"/>
<dbReference type="Proteomes" id="UP000053664">
    <property type="component" value="Unassembled WGS sequence"/>
</dbReference>
<evidence type="ECO:0000313" key="8">
    <source>
        <dbReference type="EMBL" id="EPQ27485.1"/>
    </source>
</evidence>
<protein>
    <submittedName>
        <fullName evidence="8">Uncharacterized protein</fullName>
    </submittedName>
</protein>
<dbReference type="eggNOG" id="KOG1239">
    <property type="taxonomic scope" value="Eukaryota"/>
</dbReference>
<dbReference type="PANTHER" id="PTHR12428:SF65">
    <property type="entry name" value="CYTOCHROME C OXIDASE ASSEMBLY PROTEIN COX18, MITOCHONDRIAL"/>
    <property type="match status" value="1"/>
</dbReference>
<dbReference type="AlphaFoldDB" id="A0A061H659"/>
<evidence type="ECO:0000256" key="3">
    <source>
        <dbReference type="ARBA" id="ARBA00022692"/>
    </source>
</evidence>
<evidence type="ECO:0000256" key="4">
    <source>
        <dbReference type="ARBA" id="ARBA00022989"/>
    </source>
</evidence>
<name>A0A061H659_9BASI</name>
<dbReference type="PANTHER" id="PTHR12428">
    <property type="entry name" value="OXA1"/>
    <property type="match status" value="1"/>
</dbReference>
<evidence type="ECO:0000313" key="9">
    <source>
        <dbReference type="Proteomes" id="UP000053664"/>
    </source>
</evidence>
<organism evidence="8 9">
    <name type="scientific">Pseudozyma flocculosa PF-1</name>
    <dbReference type="NCBI Taxonomy" id="1277687"/>
    <lineage>
        <taxon>Eukaryota</taxon>
        <taxon>Fungi</taxon>
        <taxon>Dikarya</taxon>
        <taxon>Basidiomycota</taxon>
        <taxon>Ustilaginomycotina</taxon>
        <taxon>Ustilaginomycetes</taxon>
        <taxon>Ustilaginales</taxon>
        <taxon>Ustilaginaceae</taxon>
        <taxon>Pseudozyma</taxon>
    </lineage>
</organism>
<feature type="transmembrane region" description="Helical" evidence="7">
    <location>
        <begin position="388"/>
        <end position="411"/>
    </location>
</feature>
<gene>
    <name evidence="8" type="ORF">PFL1_05023</name>
</gene>
<dbReference type="OrthoDB" id="2436667at2759"/>
<comment type="similarity">
    <text evidence="2">Belongs to the OXA1/ALB3/YidC family.</text>
</comment>
<reference evidence="8 9" key="1">
    <citation type="journal article" date="2013" name="Plant Cell">
        <title>The transition from a phytopathogenic smut ancestor to an anamorphic biocontrol agent deciphered by comparative whole-genome analysis.</title>
        <authorList>
            <person name="Lefebvre F."/>
            <person name="Joly D.L."/>
            <person name="Labbe C."/>
            <person name="Teichmann B."/>
            <person name="Linning R."/>
            <person name="Belzile F."/>
            <person name="Bakkeren G."/>
            <person name="Belanger R.R."/>
        </authorList>
    </citation>
    <scope>NUCLEOTIDE SEQUENCE [LARGE SCALE GENOMIC DNA]</scope>
    <source>
        <strain evidence="8 9">PF-1</strain>
    </source>
</reference>
<dbReference type="RefSeq" id="XP_007880743.1">
    <property type="nucleotide sequence ID" value="XM_007882552.1"/>
</dbReference>
<evidence type="ECO:0000256" key="1">
    <source>
        <dbReference type="ARBA" id="ARBA00004141"/>
    </source>
</evidence>
<proteinExistence type="inferred from homology"/>
<evidence type="ECO:0000256" key="5">
    <source>
        <dbReference type="ARBA" id="ARBA00023136"/>
    </source>
</evidence>
<dbReference type="EMBL" id="KE361639">
    <property type="protein sequence ID" value="EPQ27485.1"/>
    <property type="molecule type" value="Genomic_DNA"/>
</dbReference>
<evidence type="ECO:0000256" key="6">
    <source>
        <dbReference type="SAM" id="MobiDB-lite"/>
    </source>
</evidence>
<comment type="subcellular location">
    <subcellularLocation>
        <location evidence="1">Membrane</location>
        <topology evidence="1">Multi-pass membrane protein</topology>
    </subcellularLocation>
</comment>
<dbReference type="GO" id="GO:0005743">
    <property type="term" value="C:mitochondrial inner membrane"/>
    <property type="evidence" value="ECO:0007669"/>
    <property type="project" value="TreeGrafter"/>
</dbReference>
<keyword evidence="3 7" id="KW-0812">Transmembrane</keyword>
<evidence type="ECO:0000256" key="2">
    <source>
        <dbReference type="ARBA" id="ARBA00009877"/>
    </source>
</evidence>
<feature type="region of interest" description="Disordered" evidence="6">
    <location>
        <begin position="341"/>
        <end position="380"/>
    </location>
</feature>
<keyword evidence="4 7" id="KW-1133">Transmembrane helix</keyword>
<accession>A0A061H659</accession>
<dbReference type="GO" id="GO:0032979">
    <property type="term" value="P:protein insertion into mitochondrial inner membrane from matrix"/>
    <property type="evidence" value="ECO:0007669"/>
    <property type="project" value="TreeGrafter"/>
</dbReference>
<dbReference type="InterPro" id="IPR001708">
    <property type="entry name" value="YidC/ALB3/OXA1/COX18"/>
</dbReference>
<dbReference type="KEGG" id="pfp:PFL1_05023"/>
<dbReference type="GeneID" id="19319122"/>
<dbReference type="GO" id="GO:0032977">
    <property type="term" value="F:membrane insertase activity"/>
    <property type="evidence" value="ECO:0007669"/>
    <property type="project" value="InterPro"/>
</dbReference>
<dbReference type="GO" id="GO:0033617">
    <property type="term" value="P:mitochondrial respiratory chain complex IV assembly"/>
    <property type="evidence" value="ECO:0007669"/>
    <property type="project" value="TreeGrafter"/>
</dbReference>